<reference evidence="2" key="2">
    <citation type="journal article" date="2019" name="MicrobiologyOpen">
        <title>High-quality draft genome sequence of Gaiella occulta isolated from a 150 meter deep mineral water borehole and comparison with the genome sequences of other deep-branching lineages of the phylum Actinobacteria.</title>
        <authorList>
            <person name="Severino R."/>
            <person name="Froufe H.J.C."/>
            <person name="Barroso C."/>
            <person name="Albuquerque L."/>
            <person name="Lobo-da-Cunha A."/>
            <person name="da Costa M.S."/>
            <person name="Egas C."/>
        </authorList>
    </citation>
    <scope>NUCLEOTIDE SEQUENCE [LARGE SCALE GENOMIC DNA]</scope>
    <source>
        <strain evidence="2">F2-233</strain>
    </source>
</reference>
<protein>
    <submittedName>
        <fullName evidence="1">Uncharacterized protein</fullName>
    </submittedName>
</protein>
<dbReference type="InterPro" id="IPR054383">
    <property type="entry name" value="PspAB-like"/>
</dbReference>
<dbReference type="Proteomes" id="UP000254134">
    <property type="component" value="Unassembled WGS sequence"/>
</dbReference>
<sequence length="189" mass="21156">MGFLDALLGRKQLKDPARDRLFALSTARITLEAELDLRPAGVGAVCFKSMSAAEFVRAEKDLHGLLDAVARDTGTKVERKTDDYGFEWLIAHDADFEDLVATIHLVGAELESRGFGPQLLAAVFRFDRAGQPAYWIYGYKRGAFWPFVPSGESTRRDNATELELKAKLEKELPIEEDTSRWFGTFDAPL</sequence>
<organism evidence="1 2">
    <name type="scientific">Gaiella occulta</name>
    <dbReference type="NCBI Taxonomy" id="1002870"/>
    <lineage>
        <taxon>Bacteria</taxon>
        <taxon>Bacillati</taxon>
        <taxon>Actinomycetota</taxon>
        <taxon>Thermoleophilia</taxon>
        <taxon>Gaiellales</taxon>
        <taxon>Gaiellaceae</taxon>
        <taxon>Gaiella</taxon>
    </lineage>
</organism>
<keyword evidence="2" id="KW-1185">Reference proteome</keyword>
<proteinExistence type="predicted"/>
<dbReference type="EMBL" id="QQZY01000001">
    <property type="protein sequence ID" value="RDI76233.1"/>
    <property type="molecule type" value="Genomic_DNA"/>
</dbReference>
<comment type="caution">
    <text evidence="1">The sequence shown here is derived from an EMBL/GenBank/DDBJ whole genome shotgun (WGS) entry which is preliminary data.</text>
</comment>
<evidence type="ECO:0000313" key="1">
    <source>
        <dbReference type="EMBL" id="RDI76233.1"/>
    </source>
</evidence>
<name>A0A7M2Z2W6_9ACTN</name>
<dbReference type="OrthoDB" id="159886at2"/>
<evidence type="ECO:0000313" key="2">
    <source>
        <dbReference type="Proteomes" id="UP000254134"/>
    </source>
</evidence>
<dbReference type="Pfam" id="PF22742">
    <property type="entry name" value="PspAB"/>
    <property type="match status" value="1"/>
</dbReference>
<dbReference type="AlphaFoldDB" id="A0A7M2Z2W6"/>
<accession>A0A7M2Z2W6</accession>
<gene>
    <name evidence="1" type="ORF">Gocc_0652</name>
</gene>
<reference evidence="1 2" key="1">
    <citation type="submission" date="2018-07" db="EMBL/GenBank/DDBJ databases">
        <title>High-quality-draft genome sequence of Gaiella occulta.</title>
        <authorList>
            <person name="Severino R."/>
            <person name="Froufe H.J.C."/>
            <person name="Rainey F.A."/>
            <person name="Barroso C."/>
            <person name="Albuquerque L."/>
            <person name="Lobo-Da-Cunha A."/>
            <person name="Da Costa M.S."/>
            <person name="Egas C."/>
        </authorList>
    </citation>
    <scope>NUCLEOTIDE SEQUENCE [LARGE SCALE GENOMIC DNA]</scope>
    <source>
        <strain evidence="1 2">F2-233</strain>
    </source>
</reference>
<dbReference type="RefSeq" id="WP_114795059.1">
    <property type="nucleotide sequence ID" value="NZ_QQZY01000001.1"/>
</dbReference>